<comment type="caution">
    <text evidence="3">The sequence shown here is derived from an EMBL/GenBank/DDBJ whole genome shotgun (WGS) entry which is preliminary data.</text>
</comment>
<evidence type="ECO:0000313" key="3">
    <source>
        <dbReference type="EMBL" id="KPI40886.1"/>
    </source>
</evidence>
<gene>
    <name evidence="3" type="ORF">AB675_10902</name>
</gene>
<dbReference type="RefSeq" id="XP_018000849.1">
    <property type="nucleotide sequence ID" value="XM_018139703.1"/>
</dbReference>
<keyword evidence="4" id="KW-1185">Reference proteome</keyword>
<dbReference type="GeneID" id="28731583"/>
<evidence type="ECO:0000256" key="1">
    <source>
        <dbReference type="ARBA" id="ARBA00001974"/>
    </source>
</evidence>
<dbReference type="InterPro" id="IPR012674">
    <property type="entry name" value="Calycin"/>
</dbReference>
<dbReference type="GO" id="GO:0004497">
    <property type="term" value="F:monooxygenase activity"/>
    <property type="evidence" value="ECO:0007669"/>
    <property type="project" value="UniProtKB-KW"/>
</dbReference>
<protein>
    <submittedName>
        <fullName evidence="3">Putative sterigmatocystin biosynthesis monooxygenase stcW</fullName>
    </submittedName>
</protein>
<accession>A0A0N1P0Q9</accession>
<dbReference type="SUPFAM" id="SSF50814">
    <property type="entry name" value="Lipocalins"/>
    <property type="match status" value="1"/>
</dbReference>
<keyword evidence="3" id="KW-0560">Oxidoreductase</keyword>
<dbReference type="Proteomes" id="UP000038010">
    <property type="component" value="Unassembled WGS sequence"/>
</dbReference>
<organism evidence="3 4">
    <name type="scientific">Cyphellophora attinorum</name>
    <dbReference type="NCBI Taxonomy" id="1664694"/>
    <lineage>
        <taxon>Eukaryota</taxon>
        <taxon>Fungi</taxon>
        <taxon>Dikarya</taxon>
        <taxon>Ascomycota</taxon>
        <taxon>Pezizomycotina</taxon>
        <taxon>Eurotiomycetes</taxon>
        <taxon>Chaetothyriomycetidae</taxon>
        <taxon>Chaetothyriales</taxon>
        <taxon>Cyphellophoraceae</taxon>
        <taxon>Cyphellophora</taxon>
    </lineage>
</organism>
<sequence>MAIEDLMNTRIRYHYTAGLDWEFEMWYRSPERVVYRMITGKLAGRVNYVRAWYQEIVPKRIYKISWLEGRRNCVPIPTEEVFTPVRVTETGTVVSQTIDLETKKVWSFAAFSKGHHKVRGYCEHVMKSKLNNRPLIAEKIIPTFAVGCRRLTPGLGFLEALTEPNVEFVGTEIKSIDETGILLENGRKVDLDVLVCATGFNAAHAPPFPVTGVNSLSMAAQFQPFPKTYLSMMMSGFPNYFCVLGPNSLIGTGSLSMMLEAQVDYITKCIRKLQRENIRSMEPNAERVSEFSDYIDRYFKKTVYKNGCRSWYLSDGGTGPRVIGLWPGSCLHAIETFRSPRWEDYNYEYEKDEQGKAISHLAWLGEGYTHTQAHGTGDLAFYLEPEYNDVPAAPFPEKIRMYELRPYSY</sequence>
<reference evidence="3 4" key="1">
    <citation type="submission" date="2015-06" db="EMBL/GenBank/DDBJ databases">
        <title>Draft genome of the ant-associated black yeast Phialophora attae CBS 131958.</title>
        <authorList>
            <person name="Moreno L.F."/>
            <person name="Stielow B.J."/>
            <person name="de Hoog S."/>
            <person name="Vicente V.A."/>
            <person name="Weiss V.A."/>
            <person name="de Vries M."/>
            <person name="Cruz L.M."/>
            <person name="Souza E.M."/>
        </authorList>
    </citation>
    <scope>NUCLEOTIDE SEQUENCE [LARGE SCALE GENOMIC DNA]</scope>
    <source>
        <strain evidence="3 4">CBS 131958</strain>
    </source>
</reference>
<proteinExistence type="inferred from homology"/>
<name>A0A0N1P0Q9_9EURO</name>
<dbReference type="PANTHER" id="PTHR42877">
    <property type="entry name" value="L-ORNITHINE N(5)-MONOOXYGENASE-RELATED"/>
    <property type="match status" value="1"/>
</dbReference>
<comment type="cofactor">
    <cofactor evidence="1">
        <name>FAD</name>
        <dbReference type="ChEBI" id="CHEBI:57692"/>
    </cofactor>
</comment>
<dbReference type="OrthoDB" id="4130824at2759"/>
<dbReference type="InterPro" id="IPR036188">
    <property type="entry name" value="FAD/NAD-bd_sf"/>
</dbReference>
<dbReference type="EMBL" id="LFJN01000011">
    <property type="protein sequence ID" value="KPI40886.1"/>
    <property type="molecule type" value="Genomic_DNA"/>
</dbReference>
<dbReference type="InterPro" id="IPR051209">
    <property type="entry name" value="FAD-bind_Monooxygenase_sf"/>
</dbReference>
<dbReference type="GO" id="GO:0016831">
    <property type="term" value="F:carboxy-lyase activity"/>
    <property type="evidence" value="ECO:0007669"/>
    <property type="project" value="InterPro"/>
</dbReference>
<keyword evidence="3" id="KW-0503">Monooxygenase</keyword>
<evidence type="ECO:0000256" key="2">
    <source>
        <dbReference type="ARBA" id="ARBA00010139"/>
    </source>
</evidence>
<dbReference type="PANTHER" id="PTHR42877:SF7">
    <property type="entry name" value="FLAVIN-BINDING MONOOXYGENASE-RELATED"/>
    <property type="match status" value="1"/>
</dbReference>
<dbReference type="SUPFAM" id="SSF51905">
    <property type="entry name" value="FAD/NAD(P)-binding domain"/>
    <property type="match status" value="1"/>
</dbReference>
<dbReference type="Gene3D" id="3.50.50.60">
    <property type="entry name" value="FAD/NAD(P)-binding domain"/>
    <property type="match status" value="1"/>
</dbReference>
<dbReference type="VEuPathDB" id="FungiDB:AB675_10902"/>
<comment type="similarity">
    <text evidence="2">Belongs to the FAD-binding monooxygenase family.</text>
</comment>
<dbReference type="AlphaFoldDB" id="A0A0N1P0Q9"/>
<evidence type="ECO:0000313" key="4">
    <source>
        <dbReference type="Proteomes" id="UP000038010"/>
    </source>
</evidence>
<dbReference type="Gene3D" id="2.40.128.20">
    <property type="match status" value="1"/>
</dbReference>